<proteinExistence type="predicted"/>
<gene>
    <name evidence="1" type="ORF">FIV46_05005</name>
</gene>
<name>A0A501PP77_9PROT</name>
<dbReference type="EMBL" id="VFIY01000005">
    <property type="protein sequence ID" value="TPD61571.1"/>
    <property type="molecule type" value="Genomic_DNA"/>
</dbReference>
<protein>
    <recommendedName>
        <fullName evidence="3">IS1595 family transposase</fullName>
    </recommendedName>
</protein>
<evidence type="ECO:0000313" key="1">
    <source>
        <dbReference type="EMBL" id="TPD61571.1"/>
    </source>
</evidence>
<organism evidence="1 2">
    <name type="scientific">Emcibacter nanhaiensis</name>
    <dbReference type="NCBI Taxonomy" id="1505037"/>
    <lineage>
        <taxon>Bacteria</taxon>
        <taxon>Pseudomonadati</taxon>
        <taxon>Pseudomonadota</taxon>
        <taxon>Alphaproteobacteria</taxon>
        <taxon>Emcibacterales</taxon>
        <taxon>Emcibacteraceae</taxon>
        <taxon>Emcibacter</taxon>
    </lineage>
</organism>
<reference evidence="2" key="1">
    <citation type="submission" date="2019-06" db="EMBL/GenBank/DDBJ databases">
        <title>The complete genome of Emcibacter congregatus ZYLT.</title>
        <authorList>
            <person name="Zhao Z."/>
        </authorList>
    </citation>
    <scope>NUCLEOTIDE SEQUENCE [LARGE SCALE GENOMIC DNA]</scope>
    <source>
        <strain evidence="2">MCCC 1A06723</strain>
    </source>
</reference>
<evidence type="ECO:0008006" key="3">
    <source>
        <dbReference type="Google" id="ProtNLM"/>
    </source>
</evidence>
<dbReference type="OrthoDB" id="271821at2"/>
<keyword evidence="2" id="KW-1185">Reference proteome</keyword>
<evidence type="ECO:0000313" key="2">
    <source>
        <dbReference type="Proteomes" id="UP000319148"/>
    </source>
</evidence>
<dbReference type="Proteomes" id="UP000319148">
    <property type="component" value="Unassembled WGS sequence"/>
</dbReference>
<comment type="caution">
    <text evidence="1">The sequence shown here is derived from an EMBL/GenBank/DDBJ whole genome shotgun (WGS) entry which is preliminary data.</text>
</comment>
<accession>A0A501PP77</accession>
<dbReference type="AlphaFoldDB" id="A0A501PP77"/>
<sequence length="207" mass="24447">MKNKYCIRSRISEDKFRQLLKSYIGDRTAQQTADETNMNINSIDRYFRLFRERVVLLTGTNVSQNDLLQDSYPQKADHILIGVLEKREQACAEIITADLHEPLAELLSQKPGIKDVVRHRHWPGYDELIDVSHDRRIRLRATGIAGFWDFAHLRLAKFRGMHKSTFLLHLKECEWRYNNRDQDLYATLLAEFRNYPLGRRRPLRPAP</sequence>
<dbReference type="RefSeq" id="WP_139939026.1">
    <property type="nucleotide sequence ID" value="NZ_JBHSYP010000003.1"/>
</dbReference>